<evidence type="ECO:0000256" key="1">
    <source>
        <dbReference type="ARBA" id="ARBA00004613"/>
    </source>
</evidence>
<evidence type="ECO:0000256" key="2">
    <source>
        <dbReference type="ARBA" id="ARBA00022729"/>
    </source>
</evidence>
<proteinExistence type="predicted"/>
<dbReference type="InterPro" id="IPR051398">
    <property type="entry name" value="Polysacch_Deacetylase"/>
</dbReference>
<dbReference type="PANTHER" id="PTHR34216">
    <property type="match status" value="1"/>
</dbReference>
<dbReference type="PROSITE" id="PS51677">
    <property type="entry name" value="NODB"/>
    <property type="match status" value="1"/>
</dbReference>
<comment type="subcellular location">
    <subcellularLocation>
        <location evidence="1">Secreted</location>
    </subcellularLocation>
</comment>
<organism evidence="4 5">
    <name type="scientific">Gaoshiqia sediminis</name>
    <dbReference type="NCBI Taxonomy" id="2986998"/>
    <lineage>
        <taxon>Bacteria</taxon>
        <taxon>Pseudomonadati</taxon>
        <taxon>Bacteroidota</taxon>
        <taxon>Bacteroidia</taxon>
        <taxon>Marinilabiliales</taxon>
        <taxon>Prolixibacteraceae</taxon>
        <taxon>Gaoshiqia</taxon>
    </lineage>
</organism>
<dbReference type="Proteomes" id="UP001163821">
    <property type="component" value="Unassembled WGS sequence"/>
</dbReference>
<sequence length="241" mass="28316">MDFIKAKRDRSWEMIPDYALAITFDDGWKENYELLPVFQKYNLRPTLFLTSQVINTERHFWWTACCNGDVERLKRIPNMQRLAELEKKYRYDQDKEYKGDRQALNVNEIEKMKDFVDFGLHTRYHPVLTQCTMEEKRDEIMAGKLELEEILGRRIEAFAYPNGDYDEECIHMLRECGLKIARTTDAGWNDINSNSYKLKVTGASDNGSITKLVAELTGIPRFFQYAGYHGNFNGLKNKPKL</sequence>
<protein>
    <submittedName>
        <fullName evidence="4">Polysaccharide deacetylase family protein</fullName>
    </submittedName>
</protein>
<name>A0AA41Y1D0_9BACT</name>
<dbReference type="RefSeq" id="WP_282590273.1">
    <property type="nucleotide sequence ID" value="NZ_JAPAAF010000002.1"/>
</dbReference>
<dbReference type="SUPFAM" id="SSF88713">
    <property type="entry name" value="Glycoside hydrolase/deacetylase"/>
    <property type="match status" value="1"/>
</dbReference>
<dbReference type="GO" id="GO:0005975">
    <property type="term" value="P:carbohydrate metabolic process"/>
    <property type="evidence" value="ECO:0007669"/>
    <property type="project" value="InterPro"/>
</dbReference>
<feature type="domain" description="NodB homology" evidence="3">
    <location>
        <begin position="18"/>
        <end position="241"/>
    </location>
</feature>
<comment type="caution">
    <text evidence="4">The sequence shown here is derived from an EMBL/GenBank/DDBJ whole genome shotgun (WGS) entry which is preliminary data.</text>
</comment>
<dbReference type="AlphaFoldDB" id="A0AA41Y1D0"/>
<dbReference type="Pfam" id="PF01522">
    <property type="entry name" value="Polysacc_deac_1"/>
    <property type="match status" value="1"/>
</dbReference>
<dbReference type="EMBL" id="JAPAAF010000002">
    <property type="protein sequence ID" value="MCW0481664.1"/>
    <property type="molecule type" value="Genomic_DNA"/>
</dbReference>
<dbReference type="InterPro" id="IPR002509">
    <property type="entry name" value="NODB_dom"/>
</dbReference>
<gene>
    <name evidence="4" type="ORF">N2K84_02910</name>
</gene>
<dbReference type="GO" id="GO:0016810">
    <property type="term" value="F:hydrolase activity, acting on carbon-nitrogen (but not peptide) bonds"/>
    <property type="evidence" value="ECO:0007669"/>
    <property type="project" value="InterPro"/>
</dbReference>
<dbReference type="InterPro" id="IPR011330">
    <property type="entry name" value="Glyco_hydro/deAcase_b/a-brl"/>
</dbReference>
<evidence type="ECO:0000313" key="4">
    <source>
        <dbReference type="EMBL" id="MCW0481664.1"/>
    </source>
</evidence>
<dbReference type="PANTHER" id="PTHR34216:SF3">
    <property type="entry name" value="POLY-BETA-1,6-N-ACETYL-D-GLUCOSAMINE N-DEACETYLASE"/>
    <property type="match status" value="1"/>
</dbReference>
<dbReference type="CDD" id="cd10918">
    <property type="entry name" value="CE4_NodB_like_5s_6s"/>
    <property type="match status" value="1"/>
</dbReference>
<reference evidence="4" key="1">
    <citation type="submission" date="2022-10" db="EMBL/GenBank/DDBJ databases">
        <title>Gaoshiqiia sediminis gen. nov., sp. nov., isolated from coastal sediment.</title>
        <authorList>
            <person name="Yu W.X."/>
            <person name="Mu D.S."/>
            <person name="Du J.Z."/>
            <person name="Liang Y.Q."/>
        </authorList>
    </citation>
    <scope>NUCLEOTIDE SEQUENCE</scope>
    <source>
        <strain evidence="4">A06</strain>
    </source>
</reference>
<keyword evidence="5" id="KW-1185">Reference proteome</keyword>
<keyword evidence="2" id="KW-0732">Signal</keyword>
<evidence type="ECO:0000259" key="3">
    <source>
        <dbReference type="PROSITE" id="PS51677"/>
    </source>
</evidence>
<evidence type="ECO:0000313" key="5">
    <source>
        <dbReference type="Proteomes" id="UP001163821"/>
    </source>
</evidence>
<dbReference type="Gene3D" id="3.20.20.370">
    <property type="entry name" value="Glycoside hydrolase/deacetylase"/>
    <property type="match status" value="1"/>
</dbReference>
<dbReference type="GO" id="GO:0005576">
    <property type="term" value="C:extracellular region"/>
    <property type="evidence" value="ECO:0007669"/>
    <property type="project" value="UniProtKB-SubCell"/>
</dbReference>
<accession>A0AA41Y1D0</accession>